<name>C4XER7_MYCFP</name>
<evidence type="ECO:0000313" key="2">
    <source>
        <dbReference type="EMBL" id="BAH69639.1"/>
    </source>
</evidence>
<organism evidence="2 3">
    <name type="scientific">Mycoplasmopsis fermentans (strain ATCC 19989 / NBRC 14854 / NCTC 10117 / PG18)</name>
    <name type="common">Mycoplasma fermentans</name>
    <dbReference type="NCBI Taxonomy" id="496833"/>
    <lineage>
        <taxon>Bacteria</taxon>
        <taxon>Bacillati</taxon>
        <taxon>Mycoplasmatota</taxon>
        <taxon>Mycoplasmoidales</taxon>
        <taxon>Metamycoplasmataceae</taxon>
        <taxon>Mycoplasmopsis</taxon>
    </lineage>
</organism>
<feature type="chain" id="PRO_5002945608" description="Lipoprotein" evidence="1">
    <location>
        <begin position="30"/>
        <end position="502"/>
    </location>
</feature>
<dbReference type="PATRIC" id="fig|496833.3.peg.802"/>
<dbReference type="Proteomes" id="UP000006810">
    <property type="component" value="Chromosome"/>
</dbReference>
<dbReference type="AlphaFoldDB" id="C4XER7"/>
<accession>C4XER7</accession>
<evidence type="ECO:0000313" key="3">
    <source>
        <dbReference type="Proteomes" id="UP000006810"/>
    </source>
</evidence>
<proteinExistence type="predicted"/>
<protein>
    <recommendedName>
        <fullName evidence="4">Lipoprotein</fullName>
    </recommendedName>
</protein>
<sequence>MRRIMNKKMKFKKLMFIAASTLALGVAPAITMSCNFYIKSNPFLEYLKDKSENLSFYKKTPYWLQKNAKDKTSNQLELAYNFFAPHHAKVLRYDSNGAFPYLTSTRESTLYDSNFSEKGIFDNLSYTESQQVKKLEEFKNTKEYIKQHPNEVGKYLTKYFYQLTNKQAEDVFMYYFNNTQYGYYVLTNYYRMFKVENDFIYDGSEKPLKNISTISDGTNKRYFDIVNLYALEHLGDFIKENKNLINENFEDFFIKFLNESKKYGLRISSKNDSLVAQEGMQNAFAPDYYLRNQDRKQEDLKDAALFYKNADLNPEGQIYKDFMKNPVEFIKKHPNVIKADASETKINDRTNKNYTITVLNKIKSEINKIKNYGVNEETILRALFTILEFHGLKDYQLGFAYNKTTKNLEFYFEKLVNNKWKIFSLSNFFDNLRKKFDRTNPVDEEFTKDKLITYDAFPSDWTFDLPNTVTKDDVDKMSIYLENGVKELKFTLTKIKQYSNIK</sequence>
<dbReference type="KEGG" id="mfp:MBIO_0374"/>
<dbReference type="eggNOG" id="ENOG5030NTV">
    <property type="taxonomic scope" value="Bacteria"/>
</dbReference>
<feature type="signal peptide" evidence="1">
    <location>
        <begin position="1"/>
        <end position="29"/>
    </location>
</feature>
<reference evidence="2 3" key="1">
    <citation type="journal article" date="2009" name="Curr. Microbiol.">
        <title>Molecular cloning and expression of a novel cholinephosphotransferase involved in glycoglycerophospholipid biosynthesis of Mycoplasma fermentans.</title>
        <authorList>
            <person name="Ishida N."/>
            <person name="Irikura D."/>
            <person name="Matsuda K."/>
            <person name="Sato S."/>
            <person name="Asano K."/>
        </authorList>
    </citation>
    <scope>NUCLEOTIDE SEQUENCE [LARGE SCALE GENOMIC DNA]</scope>
    <source>
        <strain evidence="3">ATCC 19989 / NBRC 14854 / NCTC 10117 / PG18</strain>
    </source>
</reference>
<evidence type="ECO:0008006" key="4">
    <source>
        <dbReference type="Google" id="ProtNLM"/>
    </source>
</evidence>
<dbReference type="EMBL" id="AP009608">
    <property type="protein sequence ID" value="BAH69639.1"/>
    <property type="molecule type" value="Genomic_DNA"/>
</dbReference>
<keyword evidence="1" id="KW-0732">Signal</keyword>
<evidence type="ECO:0000256" key="1">
    <source>
        <dbReference type="SAM" id="SignalP"/>
    </source>
</evidence>
<dbReference type="HOGENOM" id="CLU_547273_0_0_14"/>
<keyword evidence="3" id="KW-1185">Reference proteome</keyword>
<gene>
    <name evidence="2" type="ordered locus">MBIO_0374</name>
</gene>
<dbReference type="PROSITE" id="PS51257">
    <property type="entry name" value="PROKAR_LIPOPROTEIN"/>
    <property type="match status" value="1"/>
</dbReference>